<name>A0A8D8RMQ5_9HEMI</name>
<dbReference type="EMBL" id="HBUF01168453">
    <property type="protein sequence ID" value="CAG6651629.1"/>
    <property type="molecule type" value="Transcribed_RNA"/>
</dbReference>
<evidence type="ECO:0000313" key="1">
    <source>
        <dbReference type="EMBL" id="CAG6651629.1"/>
    </source>
</evidence>
<organism evidence="1">
    <name type="scientific">Cacopsylla melanoneura</name>
    <dbReference type="NCBI Taxonomy" id="428564"/>
    <lineage>
        <taxon>Eukaryota</taxon>
        <taxon>Metazoa</taxon>
        <taxon>Ecdysozoa</taxon>
        <taxon>Arthropoda</taxon>
        <taxon>Hexapoda</taxon>
        <taxon>Insecta</taxon>
        <taxon>Pterygota</taxon>
        <taxon>Neoptera</taxon>
        <taxon>Paraneoptera</taxon>
        <taxon>Hemiptera</taxon>
        <taxon>Sternorrhyncha</taxon>
        <taxon>Psylloidea</taxon>
        <taxon>Psyllidae</taxon>
        <taxon>Psyllinae</taxon>
        <taxon>Cacopsylla</taxon>
    </lineage>
</organism>
<reference evidence="1" key="1">
    <citation type="submission" date="2021-05" db="EMBL/GenBank/DDBJ databases">
        <authorList>
            <person name="Alioto T."/>
            <person name="Alioto T."/>
            <person name="Gomez Garrido J."/>
        </authorList>
    </citation>
    <scope>NUCLEOTIDE SEQUENCE</scope>
</reference>
<sequence>MIACLCLILQSEFPYTPQMFGHKHVVMFRPVLSYSFERHVVHLSIRLELGSVQRLFAIESFRTDIAFFRDVNTELVWQSTQPPRSFSNELLVEWSVESLYELLVHRGAYVPRHVGCVVFLHASCVLHDVLVLEFSLKDPLFFSGNSFLPNVIFVFCSLPHDCAIFLLTQSQIGPDFFTFFAVINPLDNVLLELINILIKLMHVSLWNGARRIAAPKVHLVVRQIVDVFVFQVWSMEDAPFVAVGVVDSLVPFGVFD</sequence>
<proteinExistence type="predicted"/>
<dbReference type="AlphaFoldDB" id="A0A8D8RMQ5"/>
<protein>
    <submittedName>
        <fullName evidence="1">Uncharacterized protein</fullName>
    </submittedName>
</protein>
<accession>A0A8D8RMQ5</accession>